<evidence type="ECO:0000313" key="4">
    <source>
        <dbReference type="EMBL" id="TBN50502.1"/>
    </source>
</evidence>
<feature type="domain" description="Glycosyltransferase subfamily 4-like N-terminal" evidence="2">
    <location>
        <begin position="18"/>
        <end position="171"/>
    </location>
</feature>
<evidence type="ECO:0000259" key="1">
    <source>
        <dbReference type="Pfam" id="PF00534"/>
    </source>
</evidence>
<accession>A0A238WL50</accession>
<reference evidence="4 6" key="3">
    <citation type="submission" date="2019-02" db="EMBL/GenBank/DDBJ databases">
        <authorList>
            <person name="Zhang G."/>
        </authorList>
    </citation>
    <scope>NUCLEOTIDE SEQUENCE [LARGE SCALE GENOMIC DNA]</scope>
    <source>
        <strain evidence="4 6">CMB17</strain>
    </source>
</reference>
<dbReference type="PANTHER" id="PTHR12526:SF595">
    <property type="entry name" value="BLL5217 PROTEIN"/>
    <property type="match status" value="1"/>
</dbReference>
<dbReference type="OrthoDB" id="9790710at2"/>
<feature type="domain" description="Glycosyl transferase family 1" evidence="1">
    <location>
        <begin position="185"/>
        <end position="318"/>
    </location>
</feature>
<dbReference type="Pfam" id="PF13439">
    <property type="entry name" value="Glyco_transf_4"/>
    <property type="match status" value="1"/>
</dbReference>
<reference evidence="3" key="2">
    <citation type="submission" date="2017-06" db="EMBL/GenBank/DDBJ databases">
        <authorList>
            <person name="Kim H.J."/>
            <person name="Triplett B.A."/>
        </authorList>
    </citation>
    <scope>NUCLEOTIDE SEQUENCE [LARGE SCALE GENOMIC DNA]</scope>
    <source>
        <strain evidence="3">DSM 26170</strain>
    </source>
</reference>
<dbReference type="SUPFAM" id="SSF53756">
    <property type="entry name" value="UDP-Glycosyltransferase/glycogen phosphorylase"/>
    <property type="match status" value="1"/>
</dbReference>
<protein>
    <submittedName>
        <fullName evidence="4">Glycosyltransferase family 4 protein</fullName>
    </submittedName>
    <submittedName>
        <fullName evidence="3">Glycosyltransferase involved in cell wall bisynthesis</fullName>
    </submittedName>
</protein>
<reference evidence="5" key="1">
    <citation type="submission" date="2017-06" db="EMBL/GenBank/DDBJ databases">
        <authorList>
            <person name="Varghese N."/>
            <person name="Submissions S."/>
        </authorList>
    </citation>
    <scope>NUCLEOTIDE SEQUENCE [LARGE SCALE GENOMIC DNA]</scope>
    <source>
        <strain evidence="5">DSM 26170</strain>
    </source>
</reference>
<proteinExistence type="predicted"/>
<dbReference type="PANTHER" id="PTHR12526">
    <property type="entry name" value="GLYCOSYLTRANSFERASE"/>
    <property type="match status" value="1"/>
</dbReference>
<evidence type="ECO:0000313" key="6">
    <source>
        <dbReference type="Proteomes" id="UP000292859"/>
    </source>
</evidence>
<dbReference type="RefSeq" id="WP_089387902.1">
    <property type="nucleotide sequence ID" value="NZ_FZNM01000005.1"/>
</dbReference>
<keyword evidence="3" id="KW-0808">Transferase</keyword>
<evidence type="ECO:0000313" key="5">
    <source>
        <dbReference type="Proteomes" id="UP000198409"/>
    </source>
</evidence>
<gene>
    <name evidence="4" type="ORF">EYF88_09695</name>
    <name evidence="3" type="ORF">SAMN06265378_10550</name>
</gene>
<dbReference type="EMBL" id="SIRL01000005">
    <property type="protein sequence ID" value="TBN50502.1"/>
    <property type="molecule type" value="Genomic_DNA"/>
</dbReference>
<dbReference type="EMBL" id="FZNM01000005">
    <property type="protein sequence ID" value="SNR47285.1"/>
    <property type="molecule type" value="Genomic_DNA"/>
</dbReference>
<dbReference type="InterPro" id="IPR001296">
    <property type="entry name" value="Glyco_trans_1"/>
</dbReference>
<dbReference type="Gene3D" id="3.40.50.2000">
    <property type="entry name" value="Glycogen Phosphorylase B"/>
    <property type="match status" value="2"/>
</dbReference>
<dbReference type="Proteomes" id="UP000292859">
    <property type="component" value="Unassembled WGS sequence"/>
</dbReference>
<name>A0A238WL50_9RHOB</name>
<evidence type="ECO:0000313" key="3">
    <source>
        <dbReference type="EMBL" id="SNR47285.1"/>
    </source>
</evidence>
<dbReference type="InterPro" id="IPR028098">
    <property type="entry name" value="Glyco_trans_4-like_N"/>
</dbReference>
<dbReference type="GO" id="GO:0016757">
    <property type="term" value="F:glycosyltransferase activity"/>
    <property type="evidence" value="ECO:0007669"/>
    <property type="project" value="InterPro"/>
</dbReference>
<sequence length="375" mass="40226">MRIALLAHVRHPIAPPFMGGMESHTWHLARGLTARGHDVTLFASGDSDAAGELWPVLPQSYHGDYLPGEPELNAWLDARFAKAAETLLGGGFDIVHNNSLHRYPPRLARQHRLPCVTSLHIPPFEALHRAVLGSAAPWSRFTVTSARQIESWWGDAPPPEAAVVHNGIDTDLWPFGPAGDGSAVWAGRITPNKGAHLAVRAAALAGMPLALFGAVENRGYFNAEIAPFLQGDIRYGGHLSGPELAREFGRASVLMFTPLWDEPFGLTAIEAMCCGLPVAAIDMGAAREVIGPAGRFAEAPEPQALADAAQAALSIPRRAARDRVLECFALDRMIAGYERQYALAIEGLAQTAAPVAFAAWDLCVLPERDRIAAAS</sequence>
<dbReference type="Pfam" id="PF00534">
    <property type="entry name" value="Glycos_transf_1"/>
    <property type="match status" value="1"/>
</dbReference>
<organism evidence="3 5">
    <name type="scientific">Paracoccus sediminis</name>
    <dbReference type="NCBI Taxonomy" id="1214787"/>
    <lineage>
        <taxon>Bacteria</taxon>
        <taxon>Pseudomonadati</taxon>
        <taxon>Pseudomonadota</taxon>
        <taxon>Alphaproteobacteria</taxon>
        <taxon>Rhodobacterales</taxon>
        <taxon>Paracoccaceae</taxon>
        <taxon>Paracoccus</taxon>
    </lineage>
</organism>
<keyword evidence="6" id="KW-1185">Reference proteome</keyword>
<dbReference type="AlphaFoldDB" id="A0A238WL50"/>
<evidence type="ECO:0000259" key="2">
    <source>
        <dbReference type="Pfam" id="PF13439"/>
    </source>
</evidence>
<dbReference type="Proteomes" id="UP000198409">
    <property type="component" value="Unassembled WGS sequence"/>
</dbReference>